<feature type="non-terminal residue" evidence="2">
    <location>
        <position position="57"/>
    </location>
</feature>
<dbReference type="Proteomes" id="UP000800035">
    <property type="component" value="Unassembled WGS sequence"/>
</dbReference>
<reference evidence="2" key="1">
    <citation type="journal article" date="2020" name="Stud. Mycol.">
        <title>101 Dothideomycetes genomes: a test case for predicting lifestyles and emergence of pathogens.</title>
        <authorList>
            <person name="Haridas S."/>
            <person name="Albert R."/>
            <person name="Binder M."/>
            <person name="Bloem J."/>
            <person name="Labutti K."/>
            <person name="Salamov A."/>
            <person name="Andreopoulos B."/>
            <person name="Baker S."/>
            <person name="Barry K."/>
            <person name="Bills G."/>
            <person name="Bluhm B."/>
            <person name="Cannon C."/>
            <person name="Castanera R."/>
            <person name="Culley D."/>
            <person name="Daum C."/>
            <person name="Ezra D."/>
            <person name="Gonzalez J."/>
            <person name="Henrissat B."/>
            <person name="Kuo A."/>
            <person name="Liang C."/>
            <person name="Lipzen A."/>
            <person name="Lutzoni F."/>
            <person name="Magnuson J."/>
            <person name="Mondo S."/>
            <person name="Nolan M."/>
            <person name="Ohm R."/>
            <person name="Pangilinan J."/>
            <person name="Park H.-J."/>
            <person name="Ramirez L."/>
            <person name="Alfaro M."/>
            <person name="Sun H."/>
            <person name="Tritt A."/>
            <person name="Yoshinaga Y."/>
            <person name="Zwiers L.-H."/>
            <person name="Turgeon B."/>
            <person name="Goodwin S."/>
            <person name="Spatafora J."/>
            <person name="Crous P."/>
            <person name="Grigoriev I."/>
        </authorList>
    </citation>
    <scope>NUCLEOTIDE SEQUENCE</scope>
    <source>
        <strain evidence="2">CBS 675.92</strain>
    </source>
</reference>
<dbReference type="EMBL" id="ML976984">
    <property type="protein sequence ID" value="KAF1959649.1"/>
    <property type="molecule type" value="Genomic_DNA"/>
</dbReference>
<protein>
    <submittedName>
        <fullName evidence="2">Uncharacterized protein</fullName>
    </submittedName>
</protein>
<evidence type="ECO:0000313" key="3">
    <source>
        <dbReference type="Proteomes" id="UP000800035"/>
    </source>
</evidence>
<keyword evidence="3" id="KW-1185">Reference proteome</keyword>
<name>A0A6A5U6Q1_9PLEO</name>
<dbReference type="AlphaFoldDB" id="A0A6A5U6Q1"/>
<gene>
    <name evidence="2" type="ORF">CC80DRAFT_439576</name>
</gene>
<evidence type="ECO:0000313" key="2">
    <source>
        <dbReference type="EMBL" id="KAF1959649.1"/>
    </source>
</evidence>
<accession>A0A6A5U6Q1</accession>
<proteinExistence type="predicted"/>
<organism evidence="2 3">
    <name type="scientific">Byssothecium circinans</name>
    <dbReference type="NCBI Taxonomy" id="147558"/>
    <lineage>
        <taxon>Eukaryota</taxon>
        <taxon>Fungi</taxon>
        <taxon>Dikarya</taxon>
        <taxon>Ascomycota</taxon>
        <taxon>Pezizomycotina</taxon>
        <taxon>Dothideomycetes</taxon>
        <taxon>Pleosporomycetidae</taxon>
        <taxon>Pleosporales</taxon>
        <taxon>Massarineae</taxon>
        <taxon>Massarinaceae</taxon>
        <taxon>Byssothecium</taxon>
    </lineage>
</organism>
<feature type="compositionally biased region" description="Polar residues" evidence="1">
    <location>
        <begin position="1"/>
        <end position="11"/>
    </location>
</feature>
<feature type="region of interest" description="Disordered" evidence="1">
    <location>
        <begin position="1"/>
        <end position="57"/>
    </location>
</feature>
<sequence>MPRQGDGSSDNGPIEGNNVIHGAGGDATLKHTQKVAPAPEGEKGEALPGLNASGGGS</sequence>
<dbReference type="OrthoDB" id="3439627at2759"/>
<evidence type="ECO:0000256" key="1">
    <source>
        <dbReference type="SAM" id="MobiDB-lite"/>
    </source>
</evidence>